<dbReference type="FunFam" id="3.40.50.300:FF:000042">
    <property type="entry name" value="Maltose/maltodextrin ABC transporter, ATP-binding protein"/>
    <property type="match status" value="1"/>
</dbReference>
<dbReference type="InterPro" id="IPR003593">
    <property type="entry name" value="AAA+_ATPase"/>
</dbReference>
<keyword evidence="6" id="KW-1185">Reference proteome</keyword>
<evidence type="ECO:0000313" key="5">
    <source>
        <dbReference type="EMBL" id="RAK43769.1"/>
    </source>
</evidence>
<evidence type="ECO:0000256" key="1">
    <source>
        <dbReference type="ARBA" id="ARBA00022448"/>
    </source>
</evidence>
<gene>
    <name evidence="5" type="ORF">BHU61_12140</name>
</gene>
<dbReference type="PANTHER" id="PTHR43875">
    <property type="entry name" value="MALTODEXTRIN IMPORT ATP-BINDING PROTEIN MSMX"/>
    <property type="match status" value="1"/>
</dbReference>
<protein>
    <submittedName>
        <fullName evidence="5">ABC transporter ATP-binding protein</fullName>
    </submittedName>
</protein>
<dbReference type="AlphaFoldDB" id="A0A327ZMY8"/>
<keyword evidence="3 5" id="KW-0067">ATP-binding</keyword>
<dbReference type="GO" id="GO:0055052">
    <property type="term" value="C:ATP-binding cassette (ABC) transporter complex, substrate-binding subunit-containing"/>
    <property type="evidence" value="ECO:0007669"/>
    <property type="project" value="TreeGrafter"/>
</dbReference>
<name>A0A327ZMY8_9STAP</name>
<dbReference type="InterPro" id="IPR008995">
    <property type="entry name" value="Mo/tungstate-bd_C_term_dom"/>
</dbReference>
<dbReference type="Proteomes" id="UP000249808">
    <property type="component" value="Unassembled WGS sequence"/>
</dbReference>
<dbReference type="SUPFAM" id="SSF50331">
    <property type="entry name" value="MOP-like"/>
    <property type="match status" value="1"/>
</dbReference>
<sequence length="334" mass="37963">MIEFKNISMQFKDTIAIDNLNLIISSGEFVSILGPSGCGKSTTLFMLAGLLQPTAGEIIIDGNDVTHLKADARNIGMVFQDYALYPHMTVFNNIAFPLKMKRLSKREIKEKVEYAAKLVEIDAYLNRLPKELSGGQQQRVAIARAIVREPEILLLDEPLSNLDARLRVSMREEIRAIQQRLNITTLFVTHDQEEALSISDKIVMLNEGKMMQYDTPYNMYHHPKHVFVATFIGRPPMNILKLDKQQSKQLNPNLNIDTDTMIGIRPEHIIISEQGYPVIIKRIELLGKDIAVTAEDAQHRQIKYYTNTNPLLGNKVYLTAALENIHLFDSYGNR</sequence>
<reference evidence="5 6" key="1">
    <citation type="journal article" date="2018" name="Front. Microbiol.">
        <title>Description and Comparative Genomics of Macrococcus caseolyticus subsp. hominis subsp. nov., Macrococcus goetzii sp. nov., Macrococcus epidermidis sp. nov., and Macrococcus bohemicus sp. nov., Novel Macrococci From Human Clinical Material With Virulence Potential and Suspected Uptake of Foreign DNA by Natural Transformation.</title>
        <authorList>
            <person name="Maslanova I."/>
            <person name="Wertheimer Z."/>
            <person name="Sedlacek I."/>
            <person name="Svec P."/>
            <person name="Indrakova A."/>
            <person name="Kovarovic V."/>
            <person name="Schumann P."/>
            <person name="Sproer C."/>
            <person name="Kralova S."/>
            <person name="Sedo O."/>
            <person name="Kristofova L."/>
            <person name="Vrbovska V."/>
            <person name="Fuzik T."/>
            <person name="Petras P."/>
            <person name="Zdrahal Z."/>
            <person name="Ruzickova V."/>
            <person name="Doskar J."/>
            <person name="Pantucek R."/>
        </authorList>
    </citation>
    <scope>NUCLEOTIDE SEQUENCE [LARGE SCALE GENOMIC DNA]</scope>
    <source>
        <strain evidence="5 6">01/688</strain>
    </source>
</reference>
<dbReference type="Gene3D" id="3.40.50.300">
    <property type="entry name" value="P-loop containing nucleotide triphosphate hydrolases"/>
    <property type="match status" value="1"/>
</dbReference>
<dbReference type="SMART" id="SM00382">
    <property type="entry name" value="AAA"/>
    <property type="match status" value="1"/>
</dbReference>
<dbReference type="SUPFAM" id="SSF52540">
    <property type="entry name" value="P-loop containing nucleoside triphosphate hydrolases"/>
    <property type="match status" value="1"/>
</dbReference>
<keyword evidence="1" id="KW-0813">Transport</keyword>
<evidence type="ECO:0000256" key="3">
    <source>
        <dbReference type="ARBA" id="ARBA00022840"/>
    </source>
</evidence>
<dbReference type="GO" id="GO:0140359">
    <property type="term" value="F:ABC-type transporter activity"/>
    <property type="evidence" value="ECO:0007669"/>
    <property type="project" value="UniProtKB-ARBA"/>
</dbReference>
<keyword evidence="2" id="KW-0547">Nucleotide-binding</keyword>
<dbReference type="RefSeq" id="WP_111717239.1">
    <property type="nucleotide sequence ID" value="NZ_JBHSSR010000010.1"/>
</dbReference>
<dbReference type="GO" id="GO:0016887">
    <property type="term" value="F:ATP hydrolysis activity"/>
    <property type="evidence" value="ECO:0007669"/>
    <property type="project" value="InterPro"/>
</dbReference>
<dbReference type="PANTHER" id="PTHR43875:SF1">
    <property type="entry name" value="OSMOPROTECTIVE COMPOUNDS UPTAKE ATP-BINDING PROTEIN GGTA"/>
    <property type="match status" value="1"/>
</dbReference>
<dbReference type="InterPro" id="IPR047641">
    <property type="entry name" value="ABC_transpr_MalK/UgpC-like"/>
</dbReference>
<comment type="caution">
    <text evidence="5">The sequence shown here is derived from an EMBL/GenBank/DDBJ whole genome shotgun (WGS) entry which is preliminary data.</text>
</comment>
<dbReference type="InterPro" id="IPR027417">
    <property type="entry name" value="P-loop_NTPase"/>
</dbReference>
<dbReference type="Gene3D" id="2.40.50.140">
    <property type="entry name" value="Nucleic acid-binding proteins"/>
    <property type="match status" value="1"/>
</dbReference>
<dbReference type="Pfam" id="PF00005">
    <property type="entry name" value="ABC_tran"/>
    <property type="match status" value="1"/>
</dbReference>
<dbReference type="PROSITE" id="PS50893">
    <property type="entry name" value="ABC_TRANSPORTER_2"/>
    <property type="match status" value="1"/>
</dbReference>
<dbReference type="InterPro" id="IPR012340">
    <property type="entry name" value="NA-bd_OB-fold"/>
</dbReference>
<dbReference type="GO" id="GO:0005524">
    <property type="term" value="F:ATP binding"/>
    <property type="evidence" value="ECO:0007669"/>
    <property type="project" value="UniProtKB-KW"/>
</dbReference>
<dbReference type="InterPro" id="IPR017871">
    <property type="entry name" value="ABC_transporter-like_CS"/>
</dbReference>
<accession>A0A327ZMY8</accession>
<dbReference type="Gene3D" id="2.40.50.100">
    <property type="match status" value="1"/>
</dbReference>
<dbReference type="PROSITE" id="PS00211">
    <property type="entry name" value="ABC_TRANSPORTER_1"/>
    <property type="match status" value="1"/>
</dbReference>
<dbReference type="EMBL" id="PZJH01000009">
    <property type="protein sequence ID" value="RAK43769.1"/>
    <property type="molecule type" value="Genomic_DNA"/>
</dbReference>
<dbReference type="InterPro" id="IPR003439">
    <property type="entry name" value="ABC_transporter-like_ATP-bd"/>
</dbReference>
<proteinExistence type="predicted"/>
<feature type="domain" description="ABC transporter" evidence="4">
    <location>
        <begin position="2"/>
        <end position="232"/>
    </location>
</feature>
<evidence type="ECO:0000313" key="6">
    <source>
        <dbReference type="Proteomes" id="UP000249808"/>
    </source>
</evidence>
<organism evidence="5 6">
    <name type="scientific">Macrococcus epidermidis</name>
    <dbReference type="NCBI Taxonomy" id="1902580"/>
    <lineage>
        <taxon>Bacteria</taxon>
        <taxon>Bacillati</taxon>
        <taxon>Bacillota</taxon>
        <taxon>Bacilli</taxon>
        <taxon>Bacillales</taxon>
        <taxon>Staphylococcaceae</taxon>
        <taxon>Macrococcus</taxon>
    </lineage>
</organism>
<evidence type="ECO:0000259" key="4">
    <source>
        <dbReference type="PROSITE" id="PS50893"/>
    </source>
</evidence>
<evidence type="ECO:0000256" key="2">
    <source>
        <dbReference type="ARBA" id="ARBA00022741"/>
    </source>
</evidence>